<dbReference type="AlphaFoldDB" id="A0A1L0BZE3"/>
<gene>
    <name evidence="3" type="ORF">SAMEA4029009_CIC11G00000000473</name>
</gene>
<sequence>MNKFSSPEKHARHGTFMRFLVILSSAIGSFLFVVVLSIGASIYHLRDVVSGREKLNAPKKENDVENYTVRQPYPDMKNLKITNSLRYYALQLGLDLEEYNITTGDGYVLTLHHLVDPKDTPAVRHAKKPVLLQHGLLSCSGAWLAPGQNSLPFYFMHQGYDVWMGNNRCGFEPRHTYYEGNLMHNEEFWDWDVRALATYDLPCIIDNVLIHSAHDKLFLVGHLQGCTQTFVMLRNPDFKEHHRKIEHFFALAPAVFPGSLFHDRSFIKFIHHRSPKAYHAFFGSCCFIRILGFFRKWIGKTKMFSVLSYQLFKYLFGWNINNCHPDKKVLHIQFLFNVTYISSRLMSWWLSYSVKEGFSNQLQPKSAYKDGSNFAFTPVPTKEETGVTGEETPQASPNAEKLSELLPEMDADALDVPLPIDDSETFFPYKQEWFNFNKQEEIVPMIIFPCGEDYLVDGQRLATHMRHYERRFYKEGVNLDVVDLPDYNHLDVIWSLNTIGKIGMVIHDKIQSLN</sequence>
<dbReference type="InterPro" id="IPR006693">
    <property type="entry name" value="AB_hydrolase_lipase"/>
</dbReference>
<dbReference type="Gene3D" id="3.40.50.1820">
    <property type="entry name" value="alpha/beta hydrolase"/>
    <property type="match status" value="1"/>
</dbReference>
<reference evidence="3 4" key="1">
    <citation type="submission" date="2016-10" db="EMBL/GenBank/DDBJ databases">
        <authorList>
            <person name="de Groot N.N."/>
        </authorList>
    </citation>
    <scope>NUCLEOTIDE SEQUENCE [LARGE SCALE GENOMIC DNA]</scope>
    <source>
        <strain evidence="3 4">PYCC 4715</strain>
    </source>
</reference>
<organism evidence="3 4">
    <name type="scientific">Sungouiella intermedia</name>
    <dbReference type="NCBI Taxonomy" id="45354"/>
    <lineage>
        <taxon>Eukaryota</taxon>
        <taxon>Fungi</taxon>
        <taxon>Dikarya</taxon>
        <taxon>Ascomycota</taxon>
        <taxon>Saccharomycotina</taxon>
        <taxon>Pichiomycetes</taxon>
        <taxon>Metschnikowiaceae</taxon>
        <taxon>Sungouiella</taxon>
    </lineage>
</organism>
<proteinExistence type="predicted"/>
<name>A0A1L0BZE3_9ASCO</name>
<dbReference type="Pfam" id="PF04083">
    <property type="entry name" value="Abhydro_lipase"/>
    <property type="match status" value="1"/>
</dbReference>
<dbReference type="Proteomes" id="UP000182259">
    <property type="component" value="Chromosome IV"/>
</dbReference>
<protein>
    <submittedName>
        <fullName evidence="3">CIC11C00000000473</fullName>
    </submittedName>
</protein>
<dbReference type="SUPFAM" id="SSF53474">
    <property type="entry name" value="alpha/beta-Hydrolases"/>
    <property type="match status" value="1"/>
</dbReference>
<keyword evidence="1" id="KW-0472">Membrane</keyword>
<evidence type="ECO:0000313" key="4">
    <source>
        <dbReference type="Proteomes" id="UP000182259"/>
    </source>
</evidence>
<dbReference type="InterPro" id="IPR029058">
    <property type="entry name" value="AB_hydrolase_fold"/>
</dbReference>
<dbReference type="EMBL" id="LT635767">
    <property type="protein sequence ID" value="SGZ55794.1"/>
    <property type="molecule type" value="Genomic_DNA"/>
</dbReference>
<dbReference type="PANTHER" id="PTHR11005">
    <property type="entry name" value="LYSOSOMAL ACID LIPASE-RELATED"/>
    <property type="match status" value="1"/>
</dbReference>
<feature type="transmembrane region" description="Helical" evidence="1">
    <location>
        <begin position="20"/>
        <end position="45"/>
    </location>
</feature>
<keyword evidence="1" id="KW-1133">Transmembrane helix</keyword>
<dbReference type="GO" id="GO:0006629">
    <property type="term" value="P:lipid metabolic process"/>
    <property type="evidence" value="ECO:0007669"/>
    <property type="project" value="InterPro"/>
</dbReference>
<evidence type="ECO:0000259" key="2">
    <source>
        <dbReference type="Pfam" id="PF04083"/>
    </source>
</evidence>
<keyword evidence="1" id="KW-0812">Transmembrane</keyword>
<feature type="domain" description="Partial AB-hydrolase lipase" evidence="2">
    <location>
        <begin position="86"/>
        <end position="145"/>
    </location>
</feature>
<evidence type="ECO:0000313" key="3">
    <source>
        <dbReference type="EMBL" id="SGZ55794.1"/>
    </source>
</evidence>
<evidence type="ECO:0000256" key="1">
    <source>
        <dbReference type="SAM" id="Phobius"/>
    </source>
</evidence>
<accession>A0A1L0BZE3</accession>